<feature type="compositionally biased region" description="Basic and acidic residues" evidence="1">
    <location>
        <begin position="1041"/>
        <end position="1051"/>
    </location>
</feature>
<feature type="compositionally biased region" description="Polar residues" evidence="1">
    <location>
        <begin position="328"/>
        <end position="337"/>
    </location>
</feature>
<feature type="region of interest" description="Disordered" evidence="1">
    <location>
        <begin position="100"/>
        <end position="236"/>
    </location>
</feature>
<feature type="compositionally biased region" description="Polar residues" evidence="1">
    <location>
        <begin position="542"/>
        <end position="551"/>
    </location>
</feature>
<feature type="compositionally biased region" description="Polar residues" evidence="1">
    <location>
        <begin position="1004"/>
        <end position="1028"/>
    </location>
</feature>
<feature type="compositionally biased region" description="Acidic residues" evidence="1">
    <location>
        <begin position="728"/>
        <end position="738"/>
    </location>
</feature>
<accession>A0A428RDS0</accession>
<feature type="compositionally biased region" description="Polar residues" evidence="1">
    <location>
        <begin position="497"/>
        <end position="507"/>
    </location>
</feature>
<feature type="compositionally biased region" description="Basic residues" evidence="1">
    <location>
        <begin position="283"/>
        <end position="298"/>
    </location>
</feature>
<dbReference type="Proteomes" id="UP000287972">
    <property type="component" value="Unassembled WGS sequence"/>
</dbReference>
<evidence type="ECO:0000313" key="3">
    <source>
        <dbReference type="Proteomes" id="UP000287972"/>
    </source>
</evidence>
<dbReference type="InterPro" id="IPR017956">
    <property type="entry name" value="AT_hook_DNA-bd_motif"/>
</dbReference>
<comment type="caution">
    <text evidence="2">The sequence shown here is derived from an EMBL/GenBank/DDBJ whole genome shotgun (WGS) entry which is preliminary data.</text>
</comment>
<feature type="region of interest" description="Disordered" evidence="1">
    <location>
        <begin position="1"/>
        <end position="39"/>
    </location>
</feature>
<feature type="compositionally biased region" description="Basic and acidic residues" evidence="1">
    <location>
        <begin position="739"/>
        <end position="755"/>
    </location>
</feature>
<feature type="compositionally biased region" description="Low complexity" evidence="1">
    <location>
        <begin position="861"/>
        <end position="890"/>
    </location>
</feature>
<feature type="compositionally biased region" description="Basic residues" evidence="1">
    <location>
        <begin position="694"/>
        <end position="705"/>
    </location>
</feature>
<feature type="compositionally biased region" description="Basic and acidic residues" evidence="1">
    <location>
        <begin position="401"/>
        <end position="412"/>
    </location>
</feature>
<name>A0A428RDS0_9HYPO</name>
<feature type="compositionally biased region" description="Basic and acidic residues" evidence="1">
    <location>
        <begin position="592"/>
        <end position="623"/>
    </location>
</feature>
<feature type="compositionally biased region" description="Acidic residues" evidence="1">
    <location>
        <begin position="109"/>
        <end position="134"/>
    </location>
</feature>
<dbReference type="InterPro" id="IPR018465">
    <property type="entry name" value="Scm3/HJURP"/>
</dbReference>
<dbReference type="GO" id="GO:0046982">
    <property type="term" value="F:protein heterodimerization activity"/>
    <property type="evidence" value="ECO:0007669"/>
    <property type="project" value="InterPro"/>
</dbReference>
<dbReference type="Gene3D" id="1.10.20.10">
    <property type="entry name" value="Histone, subunit A"/>
    <property type="match status" value="1"/>
</dbReference>
<feature type="compositionally biased region" description="Low complexity" evidence="1">
    <location>
        <begin position="508"/>
        <end position="541"/>
    </location>
</feature>
<feature type="region of interest" description="Disordered" evidence="1">
    <location>
        <begin position="577"/>
        <end position="1099"/>
    </location>
</feature>
<dbReference type="SMART" id="SM00384">
    <property type="entry name" value="AT_hook"/>
    <property type="match status" value="3"/>
</dbReference>
<reference evidence="2 3" key="1">
    <citation type="submission" date="2017-06" db="EMBL/GenBank/DDBJ databases">
        <title>Comparative genomic analysis of Ambrosia Fusariam Clade fungi.</title>
        <authorList>
            <person name="Stajich J.E."/>
            <person name="Carrillo J."/>
            <person name="Kijimoto T."/>
            <person name="Eskalen A."/>
            <person name="O'Donnell K."/>
            <person name="Kasson M."/>
        </authorList>
    </citation>
    <scope>NUCLEOTIDE SEQUENCE [LARGE SCALE GENOMIC DNA]</scope>
    <source>
        <strain evidence="2 3">NRRL62606</strain>
    </source>
</reference>
<dbReference type="AlphaFoldDB" id="A0A428RDS0"/>
<feature type="compositionally biased region" description="Polar residues" evidence="1">
    <location>
        <begin position="144"/>
        <end position="159"/>
    </location>
</feature>
<dbReference type="PANTHER" id="PTHR15992">
    <property type="entry name" value="HOLLIDAY JUNCTION RECOGNITION PROTEIN"/>
    <property type="match status" value="1"/>
</dbReference>
<dbReference type="EMBL" id="NKCL01000336">
    <property type="protein sequence ID" value="RSL75682.1"/>
    <property type="molecule type" value="Genomic_DNA"/>
</dbReference>
<evidence type="ECO:0000256" key="1">
    <source>
        <dbReference type="SAM" id="MobiDB-lite"/>
    </source>
</evidence>
<evidence type="ECO:0000313" key="2">
    <source>
        <dbReference type="EMBL" id="RSL75682.1"/>
    </source>
</evidence>
<dbReference type="InterPro" id="IPR009072">
    <property type="entry name" value="Histone-fold"/>
</dbReference>
<feature type="compositionally biased region" description="Low complexity" evidence="1">
    <location>
        <begin position="941"/>
        <end position="970"/>
    </location>
</feature>
<feature type="compositionally biased region" description="Low complexity" evidence="1">
    <location>
        <begin position="904"/>
        <end position="926"/>
    </location>
</feature>
<dbReference type="GO" id="GO:0003677">
    <property type="term" value="F:DNA binding"/>
    <property type="evidence" value="ECO:0007669"/>
    <property type="project" value="InterPro"/>
</dbReference>
<feature type="compositionally biased region" description="Polar residues" evidence="1">
    <location>
        <begin position="469"/>
        <end position="481"/>
    </location>
</feature>
<feature type="compositionally biased region" description="Basic and acidic residues" evidence="1">
    <location>
        <begin position="299"/>
        <end position="308"/>
    </location>
</feature>
<feature type="compositionally biased region" description="Polar residues" evidence="1">
    <location>
        <begin position="355"/>
        <end position="370"/>
    </location>
</feature>
<protein>
    <submittedName>
        <fullName evidence="2">Uncharacterized protein</fullName>
    </submittedName>
</protein>
<dbReference type="PRINTS" id="PR00929">
    <property type="entry name" value="ATHOOK"/>
</dbReference>
<feature type="compositionally biased region" description="Basic residues" evidence="1">
    <location>
        <begin position="1"/>
        <end position="11"/>
    </location>
</feature>
<dbReference type="GO" id="GO:0005634">
    <property type="term" value="C:nucleus"/>
    <property type="evidence" value="ECO:0007669"/>
    <property type="project" value="InterPro"/>
</dbReference>
<feature type="compositionally biased region" description="Basic residues" evidence="1">
    <location>
        <begin position="1052"/>
        <end position="1070"/>
    </location>
</feature>
<keyword evidence="3" id="KW-1185">Reference proteome</keyword>
<dbReference type="GO" id="GO:0042393">
    <property type="term" value="F:histone binding"/>
    <property type="evidence" value="ECO:0007669"/>
    <property type="project" value="InterPro"/>
</dbReference>
<sequence length="1123" mass="122407">MEPPAKRRRKGPSPPTLGQNDDEDDELASHPQEITVRRDPDIQFVLKRANANHKLQATMAHIIEKYSRDFEGVGDEIDMETGEIVVNNGHLRNMRDEGDVEGLWMDGDSNAEEDEGILLEDLTDEYSDNQDEVDEPRNQEADDNQNSKMGEQDSNTGSNPGEMEKRPDPIPAPISNEKEKSTENQDERVSPETHNSADGEPDDPPHGFPPASFGPGPPLGYGAPPGPFGPWSMMPGFPMNPWGRDDIPPYYNMPPSMPGPWFNGGRYEFPTNDGQTSIWGRPWVKKTKRAGFMKKCSKSHAESRKSPDDNAVDEETGGDGGNDKENSGEQPGTQEALTNDRIINASDEEDDLIFSGTTGSPPATKRSSIPSKEKEVAEGTTRAKTMEKALGETAGNAIKVPSHDHEPDDGNRRRSGRARKQVEYMGKISWAEAKEWQNSCQSLSVELHRVDRASRQDFQSVDNTDDESLPTQRAASQSSPRKNQRETEKTIPKQVIPDSQDTATPFNSSAPQPSQSASQLQASQSQASQPQVSQPQASQPAERQNSLNTPGQDAMPSMALSDDEAPIVLSRVVVPKPRAIPPKPIPQLASVQEEHETSAEMDSTPKRDHAKKSNENEALRAEPMEVTQDEVEDAAMPDIPAQPLKRKRGRPRKSEVPVESTILVPLESAPEPPKRKRGRPREREASPDTTPQPPKRRVGRPRKSSVTREINPEMQIHEPQAPRQEISTEIDVEMVAVEETEKSGRMSRELRWLEKKKPKGVSDLEAQGITSEKRLRSRGSKETLQPDDVNMEESPGSKEEPKAIPSNNPPSPTRVASSPKAIPTANTAPPTKTISSANPPPSLPKVPSRIVSPVEPTPLPQAASAAQNTSQTNVASSSKSVSSPEASSSPRVALPRKASSLPKAVSPSGSASPPNAVPAANNTSSPQATSPPKVNLPSKAVSPRTVPSSSPPKAVSPPKAASPAEAIPPAQDHQPPSNTPQDLVIEPASTPKRNKDRVVHAAGTPSNSSKPQTPRHTSIRTTRAPSSRRSLLSFVSDSESDSDRSRDELARKVRLSSHKKSARPSTRKIWKSTSLTTELHRTPSRRRHNEPPTPVKTPGGTLRTCGVDGYRCGRDFCFTCLPV</sequence>
<proteinExistence type="predicted"/>
<gene>
    <name evidence="2" type="ORF">CEP51_010653</name>
</gene>
<feature type="region of interest" description="Disordered" evidence="1">
    <location>
        <begin position="271"/>
        <end position="420"/>
    </location>
</feature>
<dbReference type="PANTHER" id="PTHR15992:SF5">
    <property type="entry name" value="HOLLIDAY JUNCTION RECOGNITION PROTEIN"/>
    <property type="match status" value="1"/>
</dbReference>
<feature type="region of interest" description="Disordered" evidence="1">
    <location>
        <begin position="451"/>
        <end position="563"/>
    </location>
</feature>
<feature type="compositionally biased region" description="Basic and acidic residues" evidence="1">
    <location>
        <begin position="176"/>
        <end position="197"/>
    </location>
</feature>
<organism evidence="2 3">
    <name type="scientific">Fusarium floridanum</name>
    <dbReference type="NCBI Taxonomy" id="1325733"/>
    <lineage>
        <taxon>Eukaryota</taxon>
        <taxon>Fungi</taxon>
        <taxon>Dikarya</taxon>
        <taxon>Ascomycota</taxon>
        <taxon>Pezizomycotina</taxon>
        <taxon>Sordariomycetes</taxon>
        <taxon>Hypocreomycetidae</taxon>
        <taxon>Hypocreales</taxon>
        <taxon>Nectriaceae</taxon>
        <taxon>Fusarium</taxon>
        <taxon>Fusarium solani species complex</taxon>
    </lineage>
</organism>
<feature type="compositionally biased region" description="Polar residues" evidence="1">
    <location>
        <begin position="824"/>
        <end position="837"/>
    </location>
</feature>
<dbReference type="Pfam" id="PF10384">
    <property type="entry name" value="Scm3"/>
    <property type="match status" value="1"/>
</dbReference>